<dbReference type="Gene3D" id="2.40.30.170">
    <property type="match status" value="1"/>
</dbReference>
<dbReference type="GO" id="GO:0015679">
    <property type="term" value="P:plasma membrane copper ion transport"/>
    <property type="evidence" value="ECO:0007669"/>
    <property type="project" value="TreeGrafter"/>
</dbReference>
<dbReference type="RefSeq" id="WP_133594446.1">
    <property type="nucleotide sequence ID" value="NZ_SNVV01000023.1"/>
</dbReference>
<dbReference type="AlphaFoldDB" id="A0A4R6DRL8"/>
<accession>A0A4R6DRL8</accession>
<protein>
    <submittedName>
        <fullName evidence="4">Multidrug efflux pump subunit AcrA (Membrane-fusion protein)</fullName>
    </submittedName>
</protein>
<feature type="chain" id="PRO_5020667853" evidence="3">
    <location>
        <begin position="37"/>
        <end position="400"/>
    </location>
</feature>
<feature type="coiled-coil region" evidence="2">
    <location>
        <begin position="150"/>
        <end position="177"/>
    </location>
</feature>
<reference evidence="4 5" key="1">
    <citation type="submission" date="2019-03" db="EMBL/GenBank/DDBJ databases">
        <title>Genomic Encyclopedia of Type Strains, Phase IV (KMG-IV): sequencing the most valuable type-strain genomes for metagenomic binning, comparative biology and taxonomic classification.</title>
        <authorList>
            <person name="Goeker M."/>
        </authorList>
    </citation>
    <scope>NUCLEOTIDE SEQUENCE [LARGE SCALE GENOMIC DNA]</scope>
    <source>
        <strain evidence="4 5">DSM 12121</strain>
    </source>
</reference>
<dbReference type="Gene3D" id="2.40.50.100">
    <property type="match status" value="1"/>
</dbReference>
<dbReference type="Gene3D" id="2.40.420.20">
    <property type="match status" value="1"/>
</dbReference>
<dbReference type="EMBL" id="SNVV01000023">
    <property type="protein sequence ID" value="TDN46938.1"/>
    <property type="molecule type" value="Genomic_DNA"/>
</dbReference>
<dbReference type="InterPro" id="IPR051909">
    <property type="entry name" value="MFP_Cation_Efflux"/>
</dbReference>
<evidence type="ECO:0000313" key="4">
    <source>
        <dbReference type="EMBL" id="TDN46938.1"/>
    </source>
</evidence>
<keyword evidence="1" id="KW-0813">Transport</keyword>
<name>A0A4R6DRL8_9RHOO</name>
<sequence length="400" mass="41798">MNRPIPLARGASARGALARGALALSLSLVFPAAALASPGAHGPNGEHLDAPGATVNASGLARLPDGSVNVPVAAQRRMEIRTRFAEESEAAVTVELSGRVVMDPNAGGRVQPMYAGRIEPGPKGLPLAGQGVRAGEVLAWLRYQPEPFALAEQQALLVEVRNNRALAEQRLSRLQGLAGTVPRKEIDAARAELESLQARERRMGGALQGREALKAPMDGVIARAEVVAGQVVEARDILYEVVDPARVLIEATVADPALAAKVESARVVEAPAVALQLVGSARSLRDGVLPLTFRGVAKEEGANTPGAGKAAPALPLAVGQPVTVVAALAERTRGFVLPAEAVVRNPANEPIVWIKSGAERYIPQPVQYRPLDASRVVITHGLGADNRVVVQGAPLIAQIR</sequence>
<gene>
    <name evidence="4" type="ORF">C7389_12311</name>
</gene>
<feature type="signal peptide" evidence="3">
    <location>
        <begin position="1"/>
        <end position="36"/>
    </location>
</feature>
<evidence type="ECO:0000256" key="1">
    <source>
        <dbReference type="ARBA" id="ARBA00022448"/>
    </source>
</evidence>
<keyword evidence="2" id="KW-0175">Coiled coil</keyword>
<comment type="caution">
    <text evidence="4">The sequence shown here is derived from an EMBL/GenBank/DDBJ whole genome shotgun (WGS) entry which is preliminary data.</text>
</comment>
<keyword evidence="5" id="KW-1185">Reference proteome</keyword>
<evidence type="ECO:0000313" key="5">
    <source>
        <dbReference type="Proteomes" id="UP000295129"/>
    </source>
</evidence>
<evidence type="ECO:0000256" key="2">
    <source>
        <dbReference type="SAM" id="Coils"/>
    </source>
</evidence>
<dbReference type="PANTHER" id="PTHR30097:SF4">
    <property type="entry name" value="SLR6042 PROTEIN"/>
    <property type="match status" value="1"/>
</dbReference>
<keyword evidence="3" id="KW-0732">Signal</keyword>
<proteinExistence type="predicted"/>
<evidence type="ECO:0000256" key="3">
    <source>
        <dbReference type="SAM" id="SignalP"/>
    </source>
</evidence>
<dbReference type="GO" id="GO:0060003">
    <property type="term" value="P:copper ion export"/>
    <property type="evidence" value="ECO:0007669"/>
    <property type="project" value="TreeGrafter"/>
</dbReference>
<dbReference type="OrthoDB" id="7059230at2"/>
<dbReference type="GO" id="GO:0030313">
    <property type="term" value="C:cell envelope"/>
    <property type="evidence" value="ECO:0007669"/>
    <property type="project" value="TreeGrafter"/>
</dbReference>
<dbReference type="PANTHER" id="PTHR30097">
    <property type="entry name" value="CATION EFFLUX SYSTEM PROTEIN CUSB"/>
    <property type="match status" value="1"/>
</dbReference>
<dbReference type="Proteomes" id="UP000295129">
    <property type="component" value="Unassembled WGS sequence"/>
</dbReference>
<dbReference type="Gene3D" id="1.10.287.470">
    <property type="entry name" value="Helix hairpin bin"/>
    <property type="match status" value="1"/>
</dbReference>
<dbReference type="SUPFAM" id="SSF111369">
    <property type="entry name" value="HlyD-like secretion proteins"/>
    <property type="match status" value="1"/>
</dbReference>
<organism evidence="4 5">
    <name type="scientific">Azoarcus indigens</name>
    <dbReference type="NCBI Taxonomy" id="29545"/>
    <lineage>
        <taxon>Bacteria</taxon>
        <taxon>Pseudomonadati</taxon>
        <taxon>Pseudomonadota</taxon>
        <taxon>Betaproteobacteria</taxon>
        <taxon>Rhodocyclales</taxon>
        <taxon>Zoogloeaceae</taxon>
        <taxon>Azoarcus</taxon>
    </lineage>
</organism>